<dbReference type="Pfam" id="PF11871">
    <property type="entry name" value="DUF3391"/>
    <property type="match status" value="1"/>
</dbReference>
<dbReference type="PANTHER" id="PTHR45228:SF4">
    <property type="entry name" value="LIPOPROTEIN"/>
    <property type="match status" value="1"/>
</dbReference>
<dbReference type="Gene3D" id="1.10.3210.10">
    <property type="entry name" value="Hypothetical protein af1432"/>
    <property type="match status" value="1"/>
</dbReference>
<gene>
    <name evidence="2" type="ORF">IPL58_03220</name>
</gene>
<dbReference type="InterPro" id="IPR037522">
    <property type="entry name" value="HD_GYP_dom"/>
</dbReference>
<dbReference type="PANTHER" id="PTHR45228">
    <property type="entry name" value="CYCLIC DI-GMP PHOSPHODIESTERASE TM_0186-RELATED"/>
    <property type="match status" value="1"/>
</dbReference>
<sequence length="442" mass="48142">MFSFGSKKHLVKAQIDDLRPGHFIELEGGWLAHNFIRSKFLIESPRVVDELRAAGIKTVRVDLEKSTLPFPAPPDIDLPRTDSPGEGAAAAPLIHTTPLAATPAPARNEGNAAASLQQALQRGSEMRRRQENAEQAHASALQETQFVMKNLLAPGAAVAERTREFVSNAVHTVMSDDATLHLLSSRQGEMSLRFHSLQVMTLSLLTGKRMELSEAELQDLATAALFHDCGISRLQDSVRMSAGSGNRIEQEAYQSHVLYSVEMARSCSVVTKPALAAILTHHEAFNGTGYPKKIAGEEIPLLGRILAVVDRYDYLVNPPSSPLGMTPAETLSRLFQQEGARFDKRVLHAFAKSIGIYPPGSIVQLSDGRYGIVIGVNTDALMCPSVLVYEPSVPKGQAPVLDLLETADINIKNCLASVMVPKEVLDYLNPRGRVAYFYSRGA</sequence>
<protein>
    <submittedName>
        <fullName evidence="2">DUF3391 domain-containing protein</fullName>
    </submittedName>
</protein>
<dbReference type="InterPro" id="IPR003607">
    <property type="entry name" value="HD/PDEase_dom"/>
</dbReference>
<dbReference type="GO" id="GO:0008081">
    <property type="term" value="F:phosphoric diester hydrolase activity"/>
    <property type="evidence" value="ECO:0007669"/>
    <property type="project" value="UniProtKB-ARBA"/>
</dbReference>
<name>A0A9D7K2D1_9PROT</name>
<evidence type="ECO:0000313" key="2">
    <source>
        <dbReference type="EMBL" id="MBK8523206.1"/>
    </source>
</evidence>
<comment type="caution">
    <text evidence="2">The sequence shown here is derived from an EMBL/GenBank/DDBJ whole genome shotgun (WGS) entry which is preliminary data.</text>
</comment>
<dbReference type="AlphaFoldDB" id="A0A9D7K2D1"/>
<reference evidence="2" key="1">
    <citation type="submission" date="2020-10" db="EMBL/GenBank/DDBJ databases">
        <title>Connecting structure to function with the recovery of over 1000 high-quality activated sludge metagenome-assembled genomes encoding full-length rRNA genes using long-read sequencing.</title>
        <authorList>
            <person name="Singleton C.M."/>
            <person name="Petriglieri F."/>
            <person name="Kristensen J.M."/>
            <person name="Kirkegaard R.H."/>
            <person name="Michaelsen T.Y."/>
            <person name="Andersen M.H."/>
            <person name="Karst S.M."/>
            <person name="Dueholm M.S."/>
            <person name="Nielsen P.H."/>
            <person name="Albertsen M."/>
        </authorList>
    </citation>
    <scope>NUCLEOTIDE SEQUENCE</scope>
    <source>
        <strain evidence="2">Hirt_18-Q3-R61-65_BATAC.395</strain>
    </source>
</reference>
<dbReference type="Pfam" id="PF13487">
    <property type="entry name" value="HD_5"/>
    <property type="match status" value="1"/>
</dbReference>
<evidence type="ECO:0000313" key="3">
    <source>
        <dbReference type="Proteomes" id="UP000886689"/>
    </source>
</evidence>
<feature type="domain" description="HD-GYP" evidence="1">
    <location>
        <begin position="166"/>
        <end position="366"/>
    </location>
</feature>
<accession>A0A9D7K2D1</accession>
<proteinExistence type="predicted"/>
<dbReference type="CDD" id="cd00077">
    <property type="entry name" value="HDc"/>
    <property type="match status" value="1"/>
</dbReference>
<evidence type="ECO:0000259" key="1">
    <source>
        <dbReference type="PROSITE" id="PS51832"/>
    </source>
</evidence>
<dbReference type="InterPro" id="IPR021812">
    <property type="entry name" value="DUF3391"/>
</dbReference>
<dbReference type="PROSITE" id="PS51832">
    <property type="entry name" value="HD_GYP"/>
    <property type="match status" value="1"/>
</dbReference>
<dbReference type="EMBL" id="JADJUC010000002">
    <property type="protein sequence ID" value="MBK8523206.1"/>
    <property type="molecule type" value="Genomic_DNA"/>
</dbReference>
<dbReference type="InterPro" id="IPR052020">
    <property type="entry name" value="Cyclic_di-GMP/3'3'-cGAMP_PDE"/>
</dbReference>
<dbReference type="SUPFAM" id="SSF109604">
    <property type="entry name" value="HD-domain/PDEase-like"/>
    <property type="match status" value="1"/>
</dbReference>
<dbReference type="Proteomes" id="UP000886689">
    <property type="component" value="Unassembled WGS sequence"/>
</dbReference>
<organism evidence="2 3">
    <name type="scientific">Candidatus Proximibacter danicus</name>
    <dbReference type="NCBI Taxonomy" id="2954365"/>
    <lineage>
        <taxon>Bacteria</taxon>
        <taxon>Pseudomonadati</taxon>
        <taxon>Pseudomonadota</taxon>
        <taxon>Betaproteobacteria</taxon>
        <taxon>Candidatus Proximibacter</taxon>
    </lineage>
</organism>